<evidence type="ECO:0000313" key="4">
    <source>
        <dbReference type="EMBL" id="MDR5710930.1"/>
    </source>
</evidence>
<dbReference type="PROSITE" id="PS51372">
    <property type="entry name" value="PRD_2"/>
    <property type="match status" value="1"/>
</dbReference>
<dbReference type="Pfam" id="PF08279">
    <property type="entry name" value="HTH_11"/>
    <property type="match status" value="1"/>
</dbReference>
<dbReference type="InterPro" id="IPR013196">
    <property type="entry name" value="HTH_11"/>
</dbReference>
<dbReference type="PROSITE" id="PS51094">
    <property type="entry name" value="PTS_EIIA_TYPE_2"/>
    <property type="match status" value="1"/>
</dbReference>
<protein>
    <submittedName>
        <fullName evidence="4">PTS sugar transporter subunit IIA</fullName>
    </submittedName>
</protein>
<evidence type="ECO:0000313" key="5">
    <source>
        <dbReference type="Proteomes" id="UP001260872"/>
    </source>
</evidence>
<dbReference type="InterPro" id="IPR016152">
    <property type="entry name" value="PTrfase/Anion_transptr"/>
</dbReference>
<dbReference type="Gene3D" id="3.40.930.10">
    <property type="entry name" value="Mannitol-specific EII, Chain A"/>
    <property type="match status" value="1"/>
</dbReference>
<dbReference type="InterPro" id="IPR036388">
    <property type="entry name" value="WH-like_DNA-bd_sf"/>
</dbReference>
<proteinExistence type="predicted"/>
<dbReference type="SUPFAM" id="SSF63520">
    <property type="entry name" value="PTS-regulatory domain, PRD"/>
    <property type="match status" value="1"/>
</dbReference>
<organism evidence="4 5">
    <name type="scientific">Nesterenkonia flava</name>
    <dbReference type="NCBI Taxonomy" id="469799"/>
    <lineage>
        <taxon>Bacteria</taxon>
        <taxon>Bacillati</taxon>
        <taxon>Actinomycetota</taxon>
        <taxon>Actinomycetes</taxon>
        <taxon>Micrococcales</taxon>
        <taxon>Micrococcaceae</taxon>
        <taxon>Nesterenkonia</taxon>
    </lineage>
</organism>
<dbReference type="InterPro" id="IPR002178">
    <property type="entry name" value="PTS_EIIA_type-2_dom"/>
</dbReference>
<dbReference type="SUPFAM" id="SSF46785">
    <property type="entry name" value="Winged helix' DNA-binding domain"/>
    <property type="match status" value="1"/>
</dbReference>
<evidence type="ECO:0000256" key="1">
    <source>
        <dbReference type="ARBA" id="ARBA00022737"/>
    </source>
</evidence>
<feature type="domain" description="PTS EIIA type-2" evidence="2">
    <location>
        <begin position="494"/>
        <end position="637"/>
    </location>
</feature>
<evidence type="ECO:0000259" key="3">
    <source>
        <dbReference type="PROSITE" id="PS51372"/>
    </source>
</evidence>
<dbReference type="PANTHER" id="PTHR30185">
    <property type="entry name" value="CRYPTIC BETA-GLUCOSIDE BGL OPERON ANTITERMINATOR"/>
    <property type="match status" value="1"/>
</dbReference>
<sequence>MSRRQDQLVNLLMRDDGWITAAALADLLGVTPRSVRNYIAQLNARTSQTPAVESGPAGYRANRPVLAGLRRGEAKTSPRDRLHTVVRELLEADSGIDIHRTAERLHVSEATLEADLARVRELLESAGLEGLSLERSGPRVMLLGSELAQRRLVSKLAHEEMKQGAFDLEHLRRSAGISADKAAFGPFRRELTAGLVEQGYYVNELAAADVLLHVAIAADRVGHGRALEVSPVESGEHQQKVADLLDRLAVKHLGVSMGRGDLHHLASLVLTRAVAPKSSARNQVALDPRVEAAVSRAVDHAAQEYLVDIRHADFIQRLSLHVQNLVLRAREQAWSRNPLTRSLKSTYPMVFQVAVSISSDIGEELGLSLGDDEIAYIAMHVGGRLERSRRAEAVLTATIVCPGYYELHELLRSRIDRSLGASVEVVSVETNMDPDWSAITTDLVLTTIEPESPDERTVLLPPFLTEADTERIAAAVARRRRALRLARLRAELEHYVSPEAFIRPLEAADEESAIRTLGAPLVAQGVIDEDYVERAVARERLSSTAFTEMLAVPHALKMTAGRTALSIGIADGSVRWGEGRVQIVVLVAFSEEDREAFQTIFEQLVEVFSERESVTRILRRGTDFTRFLDELVAVIDG</sequence>
<name>A0ABU1FQK3_9MICC</name>
<dbReference type="InterPro" id="IPR036390">
    <property type="entry name" value="WH_DNA-bd_sf"/>
</dbReference>
<accession>A0ABU1FQK3</accession>
<dbReference type="PANTHER" id="PTHR30185:SF12">
    <property type="entry name" value="TRANSCRIPTIONAL REGULATOR MANR"/>
    <property type="match status" value="1"/>
</dbReference>
<keyword evidence="1" id="KW-0677">Repeat</keyword>
<dbReference type="InterPro" id="IPR011608">
    <property type="entry name" value="PRD"/>
</dbReference>
<dbReference type="RefSeq" id="WP_310536318.1">
    <property type="nucleotide sequence ID" value="NZ_BAAAOC010000018.1"/>
</dbReference>
<dbReference type="Proteomes" id="UP001260872">
    <property type="component" value="Unassembled WGS sequence"/>
</dbReference>
<dbReference type="SUPFAM" id="SSF55804">
    <property type="entry name" value="Phoshotransferase/anion transport protein"/>
    <property type="match status" value="1"/>
</dbReference>
<reference evidence="5" key="1">
    <citation type="submission" date="2023-07" db="EMBL/GenBank/DDBJ databases">
        <title>Description of three actinobacteria isolated from air of manufacturing shop in a pharmaceutical factory.</title>
        <authorList>
            <person name="Zhang D.-F."/>
        </authorList>
    </citation>
    <scope>NUCLEOTIDE SEQUENCE [LARGE SCALE GENOMIC DNA]</scope>
    <source>
        <strain evidence="5">CCTCC AB 207010</strain>
    </source>
</reference>
<gene>
    <name evidence="4" type="ORF">RH857_02075</name>
</gene>
<dbReference type="InterPro" id="IPR036634">
    <property type="entry name" value="PRD_sf"/>
</dbReference>
<dbReference type="Pfam" id="PF00874">
    <property type="entry name" value="PRD"/>
    <property type="match status" value="1"/>
</dbReference>
<dbReference type="InterPro" id="IPR050661">
    <property type="entry name" value="BglG_antiterminators"/>
</dbReference>
<feature type="domain" description="PRD" evidence="3">
    <location>
        <begin position="285"/>
        <end position="391"/>
    </location>
</feature>
<comment type="caution">
    <text evidence="4">The sequence shown here is derived from an EMBL/GenBank/DDBJ whole genome shotgun (WGS) entry which is preliminary data.</text>
</comment>
<dbReference type="Gene3D" id="1.10.10.10">
    <property type="entry name" value="Winged helix-like DNA-binding domain superfamily/Winged helix DNA-binding domain"/>
    <property type="match status" value="1"/>
</dbReference>
<keyword evidence="5" id="KW-1185">Reference proteome</keyword>
<dbReference type="Gene3D" id="1.10.1790.10">
    <property type="entry name" value="PRD domain"/>
    <property type="match status" value="1"/>
</dbReference>
<keyword evidence="4" id="KW-0813">Transport</keyword>
<dbReference type="Pfam" id="PF00359">
    <property type="entry name" value="PTS_EIIA_2"/>
    <property type="match status" value="1"/>
</dbReference>
<keyword evidence="4" id="KW-0762">Sugar transport</keyword>
<evidence type="ECO:0000259" key="2">
    <source>
        <dbReference type="PROSITE" id="PS51094"/>
    </source>
</evidence>
<dbReference type="EMBL" id="JAVKGT010000003">
    <property type="protein sequence ID" value="MDR5710930.1"/>
    <property type="molecule type" value="Genomic_DNA"/>
</dbReference>